<keyword evidence="1" id="KW-0812">Transmembrane</keyword>
<reference evidence="3 4" key="1">
    <citation type="submission" date="2018-04" db="EMBL/GenBank/DDBJ databases">
        <title>Genomic Encyclopedia of Archaeal and Bacterial Type Strains, Phase II (KMG-II): from individual species to whole genera.</title>
        <authorList>
            <person name="Goeker M."/>
        </authorList>
    </citation>
    <scope>NUCLEOTIDE SEQUENCE [LARGE SCALE GENOMIC DNA]</scope>
    <source>
        <strain evidence="3 4">DSM 29329</strain>
    </source>
</reference>
<organism evidence="3 4">
    <name type="scientific">Allosediminivita pacifica</name>
    <dbReference type="NCBI Taxonomy" id="1267769"/>
    <lineage>
        <taxon>Bacteria</taxon>
        <taxon>Pseudomonadati</taxon>
        <taxon>Pseudomonadota</taxon>
        <taxon>Alphaproteobacteria</taxon>
        <taxon>Rhodobacterales</taxon>
        <taxon>Paracoccaceae</taxon>
        <taxon>Allosediminivita</taxon>
    </lineage>
</organism>
<feature type="transmembrane region" description="Helical" evidence="1">
    <location>
        <begin position="203"/>
        <end position="222"/>
    </location>
</feature>
<accession>A0A2T6B7A6</accession>
<feature type="transmembrane region" description="Helical" evidence="1">
    <location>
        <begin position="177"/>
        <end position="197"/>
    </location>
</feature>
<feature type="transmembrane region" description="Helical" evidence="1">
    <location>
        <begin position="263"/>
        <end position="281"/>
    </location>
</feature>
<dbReference type="OrthoDB" id="9815809at2"/>
<dbReference type="SUPFAM" id="SSF103481">
    <property type="entry name" value="Multidrug resistance efflux transporter EmrE"/>
    <property type="match status" value="1"/>
</dbReference>
<sequence>MTGRVRGILFLLGFLFLWAVVEMLGAMVLERYSALQVVWTRYLVHLLLLMAIFAWREPVGLIRTRRPVYQLLRSMMMLVMPLSWVLATRMHSEAVVYGGFWSAPFLIIALSALFLGERPRWELWVAATVGGLAAAAIFSGVVMPSLTEWLPLIGMTASFSIYVVMTRSLRHESTRTNLFYTALGVFVALTPVMPMVWQMPSLADLPIIAGIGGLGLVALWFLDVATASAPLKDTAPLILAQVPLALSLGWIAEHHFPDRRTLFYLTAVCLACITPFIRIRFGFRARESQ</sequence>
<dbReference type="InterPro" id="IPR000620">
    <property type="entry name" value="EamA_dom"/>
</dbReference>
<keyword evidence="4" id="KW-1185">Reference proteome</keyword>
<dbReference type="Proteomes" id="UP000244069">
    <property type="component" value="Unassembled WGS sequence"/>
</dbReference>
<dbReference type="PANTHER" id="PTHR22911:SF103">
    <property type="entry name" value="BLR2811 PROTEIN"/>
    <property type="match status" value="1"/>
</dbReference>
<dbReference type="GO" id="GO:0016020">
    <property type="term" value="C:membrane"/>
    <property type="evidence" value="ECO:0007669"/>
    <property type="project" value="InterPro"/>
</dbReference>
<dbReference type="EMBL" id="QBKN01000002">
    <property type="protein sequence ID" value="PTX51970.1"/>
    <property type="molecule type" value="Genomic_DNA"/>
</dbReference>
<dbReference type="Pfam" id="PF00892">
    <property type="entry name" value="EamA"/>
    <property type="match status" value="1"/>
</dbReference>
<comment type="caution">
    <text evidence="3">The sequence shown here is derived from an EMBL/GenBank/DDBJ whole genome shotgun (WGS) entry which is preliminary data.</text>
</comment>
<evidence type="ECO:0000313" key="3">
    <source>
        <dbReference type="EMBL" id="PTX51970.1"/>
    </source>
</evidence>
<feature type="transmembrane region" description="Helical" evidence="1">
    <location>
        <begin position="149"/>
        <end position="165"/>
    </location>
</feature>
<protein>
    <submittedName>
        <fullName evidence="3">EamA-like transporter family protein</fullName>
    </submittedName>
</protein>
<feature type="transmembrane region" description="Helical" evidence="1">
    <location>
        <begin position="234"/>
        <end position="251"/>
    </location>
</feature>
<dbReference type="InterPro" id="IPR037185">
    <property type="entry name" value="EmrE-like"/>
</dbReference>
<evidence type="ECO:0000259" key="2">
    <source>
        <dbReference type="Pfam" id="PF00892"/>
    </source>
</evidence>
<feature type="transmembrane region" description="Helical" evidence="1">
    <location>
        <begin position="123"/>
        <end position="143"/>
    </location>
</feature>
<proteinExistence type="predicted"/>
<dbReference type="AlphaFoldDB" id="A0A2T6B7A6"/>
<feature type="transmembrane region" description="Helical" evidence="1">
    <location>
        <begin position="94"/>
        <end position="116"/>
    </location>
</feature>
<dbReference type="PANTHER" id="PTHR22911">
    <property type="entry name" value="ACYL-MALONYL CONDENSING ENZYME-RELATED"/>
    <property type="match status" value="1"/>
</dbReference>
<feature type="domain" description="EamA" evidence="2">
    <location>
        <begin position="6"/>
        <end position="138"/>
    </location>
</feature>
<feature type="transmembrane region" description="Helical" evidence="1">
    <location>
        <begin position="68"/>
        <end position="88"/>
    </location>
</feature>
<feature type="transmembrane region" description="Helical" evidence="1">
    <location>
        <begin position="39"/>
        <end position="56"/>
    </location>
</feature>
<evidence type="ECO:0000256" key="1">
    <source>
        <dbReference type="SAM" id="Phobius"/>
    </source>
</evidence>
<keyword evidence="1" id="KW-1133">Transmembrane helix</keyword>
<dbReference type="RefSeq" id="WP_107974648.1">
    <property type="nucleotide sequence ID" value="NZ_BMEZ01000002.1"/>
</dbReference>
<gene>
    <name evidence="3" type="ORF">C8N44_10214</name>
</gene>
<name>A0A2T6B7A6_9RHOB</name>
<keyword evidence="1" id="KW-0472">Membrane</keyword>
<evidence type="ECO:0000313" key="4">
    <source>
        <dbReference type="Proteomes" id="UP000244069"/>
    </source>
</evidence>